<dbReference type="EMBL" id="JAHDVG010000487">
    <property type="protein sequence ID" value="KAH1166208.1"/>
    <property type="molecule type" value="Genomic_DNA"/>
</dbReference>
<proteinExistence type="predicted"/>
<keyword evidence="1" id="KW-1133">Transmembrane helix</keyword>
<keyword evidence="1" id="KW-0472">Membrane</keyword>
<feature type="transmembrane region" description="Helical" evidence="1">
    <location>
        <begin position="88"/>
        <end position="106"/>
    </location>
</feature>
<dbReference type="AlphaFoldDB" id="A0A9D3WRV1"/>
<evidence type="ECO:0000313" key="2">
    <source>
        <dbReference type="EMBL" id="KAH1166208.1"/>
    </source>
</evidence>
<comment type="caution">
    <text evidence="2">The sequence shown here is derived from an EMBL/GenBank/DDBJ whole genome shotgun (WGS) entry which is preliminary data.</text>
</comment>
<feature type="transmembrane region" description="Helical" evidence="1">
    <location>
        <begin position="53"/>
        <end position="72"/>
    </location>
</feature>
<dbReference type="Proteomes" id="UP000827986">
    <property type="component" value="Unassembled WGS sequence"/>
</dbReference>
<gene>
    <name evidence="2" type="ORF">KIL84_015380</name>
</gene>
<evidence type="ECO:0000313" key="3">
    <source>
        <dbReference type="Proteomes" id="UP000827986"/>
    </source>
</evidence>
<accession>A0A9D3WRV1</accession>
<keyword evidence="1" id="KW-0812">Transmembrane</keyword>
<keyword evidence="3" id="KW-1185">Reference proteome</keyword>
<evidence type="ECO:0000256" key="1">
    <source>
        <dbReference type="SAM" id="Phobius"/>
    </source>
</evidence>
<reference evidence="2" key="1">
    <citation type="submission" date="2021-09" db="EMBL/GenBank/DDBJ databases">
        <title>The genome of Mauremys mutica provides insights into the evolution of semi-aquatic lifestyle.</title>
        <authorList>
            <person name="Gong S."/>
            <person name="Gao Y."/>
        </authorList>
    </citation>
    <scope>NUCLEOTIDE SEQUENCE</scope>
    <source>
        <strain evidence="2">MM-2020</strain>
        <tissue evidence="2">Muscle</tissue>
    </source>
</reference>
<organism evidence="2 3">
    <name type="scientific">Mauremys mutica</name>
    <name type="common">yellowpond turtle</name>
    <dbReference type="NCBI Taxonomy" id="74926"/>
    <lineage>
        <taxon>Eukaryota</taxon>
        <taxon>Metazoa</taxon>
        <taxon>Chordata</taxon>
        <taxon>Craniata</taxon>
        <taxon>Vertebrata</taxon>
        <taxon>Euteleostomi</taxon>
        <taxon>Archelosauria</taxon>
        <taxon>Testudinata</taxon>
        <taxon>Testudines</taxon>
        <taxon>Cryptodira</taxon>
        <taxon>Durocryptodira</taxon>
        <taxon>Testudinoidea</taxon>
        <taxon>Geoemydidae</taxon>
        <taxon>Geoemydinae</taxon>
        <taxon>Mauremys</taxon>
    </lineage>
</organism>
<name>A0A9D3WRV1_9SAUR</name>
<sequence>MLLAIFPGAGRKEADSRKPNTDSLQVYRMLLKEKLWSGAIEPTIQTRIIRARALHIAVCVYIYIGNLLWAMYRKCHCNIPKGSQPCRFFFNYCYFYYYFFLLLKALQSLKREREECVCTCPVWVRA</sequence>
<protein>
    <submittedName>
        <fullName evidence="2">Uncharacterized protein</fullName>
    </submittedName>
</protein>